<feature type="signal peptide" evidence="10">
    <location>
        <begin position="1"/>
        <end position="17"/>
    </location>
</feature>
<evidence type="ECO:0000256" key="8">
    <source>
        <dbReference type="PROSITE-ProRule" id="PRU01240"/>
    </source>
</evidence>
<comment type="caution">
    <text evidence="14">The sequence shown here is derived from an EMBL/GenBank/DDBJ whole genome shotgun (WGS) entry which is preliminary data.</text>
</comment>
<keyword evidence="5 8" id="KW-0378">Hydrolase</keyword>
<organism evidence="14 15">
    <name type="scientific">Mucor saturninus</name>
    <dbReference type="NCBI Taxonomy" id="64648"/>
    <lineage>
        <taxon>Eukaryota</taxon>
        <taxon>Fungi</taxon>
        <taxon>Fungi incertae sedis</taxon>
        <taxon>Mucoromycota</taxon>
        <taxon>Mucoromycotina</taxon>
        <taxon>Mucoromycetes</taxon>
        <taxon>Mucorales</taxon>
        <taxon>Mucorineae</taxon>
        <taxon>Mucoraceae</taxon>
        <taxon>Mucor</taxon>
    </lineage>
</organism>
<evidence type="ECO:0000256" key="1">
    <source>
        <dbReference type="ARBA" id="ARBA00011073"/>
    </source>
</evidence>
<dbReference type="GO" id="GO:0006508">
    <property type="term" value="P:proteolysis"/>
    <property type="evidence" value="ECO:0007669"/>
    <property type="project" value="UniProtKB-KW"/>
</dbReference>
<feature type="active site" description="Charge relay system" evidence="7 8">
    <location>
        <position position="166"/>
    </location>
</feature>
<dbReference type="InterPro" id="IPR000209">
    <property type="entry name" value="Peptidase_S8/S53_dom"/>
</dbReference>
<dbReference type="Proteomes" id="UP000603453">
    <property type="component" value="Unassembled WGS sequence"/>
</dbReference>
<dbReference type="InterPro" id="IPR034187">
    <property type="entry name" value="Peptidases_S8_5"/>
</dbReference>
<evidence type="ECO:0000256" key="5">
    <source>
        <dbReference type="ARBA" id="ARBA00022801"/>
    </source>
</evidence>
<dbReference type="PROSITE" id="PS00138">
    <property type="entry name" value="SUBTILASE_SER"/>
    <property type="match status" value="1"/>
</dbReference>
<dbReference type="InterPro" id="IPR036852">
    <property type="entry name" value="Peptidase_S8/S53_dom_sf"/>
</dbReference>
<evidence type="ECO:0000256" key="10">
    <source>
        <dbReference type="SAM" id="SignalP"/>
    </source>
</evidence>
<dbReference type="PRINTS" id="PR00723">
    <property type="entry name" value="SUBTILISIN"/>
</dbReference>
<gene>
    <name evidence="14" type="ORF">INT47_001408</name>
</gene>
<dbReference type="InterPro" id="IPR013783">
    <property type="entry name" value="Ig-like_fold"/>
</dbReference>
<dbReference type="CDD" id="cd07489">
    <property type="entry name" value="Peptidases_S8_5"/>
    <property type="match status" value="1"/>
</dbReference>
<dbReference type="SUPFAM" id="SSF52743">
    <property type="entry name" value="Subtilisin-like"/>
    <property type="match status" value="1"/>
</dbReference>
<dbReference type="Pfam" id="PF00082">
    <property type="entry name" value="Peptidase_S8"/>
    <property type="match status" value="1"/>
</dbReference>
<comment type="similarity">
    <text evidence="1 8 9">Belongs to the peptidase S8 family.</text>
</comment>
<dbReference type="GO" id="GO:0016020">
    <property type="term" value="C:membrane"/>
    <property type="evidence" value="ECO:0007669"/>
    <property type="project" value="InterPro"/>
</dbReference>
<feature type="domain" description="PA" evidence="12">
    <location>
        <begin position="395"/>
        <end position="469"/>
    </location>
</feature>
<keyword evidence="3 8" id="KW-0645">Protease</keyword>
<evidence type="ECO:0000259" key="12">
    <source>
        <dbReference type="Pfam" id="PF02225"/>
    </source>
</evidence>
<dbReference type="Pfam" id="PF02225">
    <property type="entry name" value="PA"/>
    <property type="match status" value="1"/>
</dbReference>
<protein>
    <submittedName>
        <fullName evidence="14">Uncharacterized protein</fullName>
    </submittedName>
</protein>
<dbReference type="InterPro" id="IPR023827">
    <property type="entry name" value="Peptidase_S8_Asp-AS"/>
</dbReference>
<dbReference type="PANTHER" id="PTHR43806">
    <property type="entry name" value="PEPTIDASE S8"/>
    <property type="match status" value="1"/>
</dbReference>
<dbReference type="InterPro" id="IPR015500">
    <property type="entry name" value="Peptidase_S8_subtilisin-rel"/>
</dbReference>
<dbReference type="GO" id="GO:0004252">
    <property type="term" value="F:serine-type endopeptidase activity"/>
    <property type="evidence" value="ECO:0007669"/>
    <property type="project" value="UniProtKB-UniRule"/>
</dbReference>
<evidence type="ECO:0000256" key="3">
    <source>
        <dbReference type="ARBA" id="ARBA00022670"/>
    </source>
</evidence>
<keyword evidence="4 10" id="KW-0732">Signal</keyword>
<evidence type="ECO:0000259" key="11">
    <source>
        <dbReference type="Pfam" id="PF00082"/>
    </source>
</evidence>
<proteinExistence type="inferred from homology"/>
<dbReference type="PROSITE" id="PS00136">
    <property type="entry name" value="SUBTILASE_ASP"/>
    <property type="match status" value="1"/>
</dbReference>
<feature type="domain" description="C5a peptidase/Subtilisin-like protease SBT2-like Fn3-like" evidence="13">
    <location>
        <begin position="622"/>
        <end position="740"/>
    </location>
</feature>
<feature type="active site" description="Charge relay system" evidence="7 8">
    <location>
        <position position="225"/>
    </location>
</feature>
<accession>A0A8H7UZA1</accession>
<evidence type="ECO:0000313" key="14">
    <source>
        <dbReference type="EMBL" id="KAG2201320.1"/>
    </source>
</evidence>
<dbReference type="AlphaFoldDB" id="A0A8H7UZA1"/>
<dbReference type="InterPro" id="IPR023828">
    <property type="entry name" value="Peptidase_S8_Ser-AS"/>
</dbReference>
<keyword evidence="6 8" id="KW-0720">Serine protease</keyword>
<keyword evidence="15" id="KW-1185">Reference proteome</keyword>
<keyword evidence="2" id="KW-0964">Secreted</keyword>
<keyword evidence="2" id="KW-0134">Cell wall</keyword>
<feature type="chain" id="PRO_5034271626" evidence="10">
    <location>
        <begin position="18"/>
        <end position="765"/>
    </location>
</feature>
<evidence type="ECO:0000256" key="4">
    <source>
        <dbReference type="ARBA" id="ARBA00022729"/>
    </source>
</evidence>
<evidence type="ECO:0000256" key="7">
    <source>
        <dbReference type="PIRSR" id="PIRSR615500-1"/>
    </source>
</evidence>
<evidence type="ECO:0000256" key="2">
    <source>
        <dbReference type="ARBA" id="ARBA00022512"/>
    </source>
</evidence>
<evidence type="ECO:0000256" key="9">
    <source>
        <dbReference type="RuleBase" id="RU003355"/>
    </source>
</evidence>
<dbReference type="Gene3D" id="3.40.50.200">
    <property type="entry name" value="Peptidase S8/S53 domain"/>
    <property type="match status" value="1"/>
</dbReference>
<name>A0A8H7UZA1_9FUNG</name>
<dbReference type="InterPro" id="IPR003137">
    <property type="entry name" value="PA_domain"/>
</dbReference>
<feature type="active site" description="Charge relay system" evidence="7 8">
    <location>
        <position position="545"/>
    </location>
</feature>
<dbReference type="InterPro" id="IPR010435">
    <property type="entry name" value="C5a/SBT2-like_Fn3"/>
</dbReference>
<evidence type="ECO:0000259" key="13">
    <source>
        <dbReference type="Pfam" id="PF06280"/>
    </source>
</evidence>
<feature type="domain" description="Peptidase S8/S53" evidence="11">
    <location>
        <begin position="157"/>
        <end position="562"/>
    </location>
</feature>
<dbReference type="Gene3D" id="2.60.40.10">
    <property type="entry name" value="Immunoglobulins"/>
    <property type="match status" value="1"/>
</dbReference>
<dbReference type="Gene3D" id="3.50.30.30">
    <property type="match status" value="1"/>
</dbReference>
<sequence length="765" mass="83195">MYLSLLVLPLVAVACLGNSEFHPKYKRDTVGDELAPRRYIVELNDSPNITVDSFIRFTNAYHADNVNIHRAVSHKFLNAISIGIIEDNKEKEHATLINIMDHLHVKTVSPVQIIRHNQIKQNAQNFPNNLSAEQVQLISPHRLSQVDRVHNELGLNGEGIFIGVIDTGVDYNHPALGGGFGPGYKIEAGYDLVGDDYNASDPLSFKQESPYPYENCPKDSPSGGHGTHTTGIIGGFDPTNNFSGVAPGARLGHWRVLGCGASTGSDVIIEALTMAYDAGVDIISISLTSYVPWSSPDSIYSKVINKISENGVSVVVGSGNNGEEGVYTTGIPSNSEAAFSVASIGNEYKTSSCAISVTGISESIACSLSMYVNTTTRSSEPLTDGYFAVANEEYRNACFNVSESVKGKIAITAIEKDVCGNDLQIKHLLKAGAVGAIFVDFSNDRSLDQVENNSTLSVVVVSQKNGYKLLNNFRRNPDMLLKFSFEKSEAYLFKNDRYASTASEFTSIGPTAELYFGPQIAAVGEQVYSTIPINQGSWKLQSGTSMSCPYVAGSIALYLQHHGVNKTRPRRIVHEMFQNYAFQPNIGNSTSGILDNPLRVGAGAVQVYDAITQVTHITPAQISFNDTSSTDYKTQTLTITNNGLHELTYRIFNNVSVTITPYNRAYTGYSLLLNPPSVTSMSATLDISEEEVQLGPGQSKTISVTVQPPNADPLDHVMYGGFIQFYPINSQQAKALHVPYFGVVGVQRDIPVFMPDEAGFHQSRK</sequence>
<evidence type="ECO:0000313" key="15">
    <source>
        <dbReference type="Proteomes" id="UP000603453"/>
    </source>
</evidence>
<dbReference type="GO" id="GO:0005615">
    <property type="term" value="C:extracellular space"/>
    <property type="evidence" value="ECO:0007669"/>
    <property type="project" value="TreeGrafter"/>
</dbReference>
<dbReference type="EMBL" id="JAEPRD010000072">
    <property type="protein sequence ID" value="KAG2201320.1"/>
    <property type="molecule type" value="Genomic_DNA"/>
</dbReference>
<dbReference type="PROSITE" id="PS51892">
    <property type="entry name" value="SUBTILASE"/>
    <property type="match status" value="1"/>
</dbReference>
<dbReference type="InterPro" id="IPR050131">
    <property type="entry name" value="Peptidase_S8_subtilisin-like"/>
</dbReference>
<dbReference type="PANTHER" id="PTHR43806:SF66">
    <property type="entry name" value="SERIN ENDOPEPTIDASE"/>
    <property type="match status" value="1"/>
</dbReference>
<evidence type="ECO:0000256" key="6">
    <source>
        <dbReference type="ARBA" id="ARBA00022825"/>
    </source>
</evidence>
<dbReference type="Pfam" id="PF06280">
    <property type="entry name" value="fn3_5"/>
    <property type="match status" value="1"/>
</dbReference>
<dbReference type="OrthoDB" id="206201at2759"/>
<reference evidence="14" key="1">
    <citation type="submission" date="2020-12" db="EMBL/GenBank/DDBJ databases">
        <title>Metabolic potential, ecology and presence of endohyphal bacteria is reflected in genomic diversity of Mucoromycotina.</title>
        <authorList>
            <person name="Muszewska A."/>
            <person name="Okrasinska A."/>
            <person name="Steczkiewicz K."/>
            <person name="Drgas O."/>
            <person name="Orlowska M."/>
            <person name="Perlinska-Lenart U."/>
            <person name="Aleksandrzak-Piekarczyk T."/>
            <person name="Szatraj K."/>
            <person name="Zielenkiewicz U."/>
            <person name="Pilsyk S."/>
            <person name="Malc E."/>
            <person name="Mieczkowski P."/>
            <person name="Kruszewska J.S."/>
            <person name="Biernat P."/>
            <person name="Pawlowska J."/>
        </authorList>
    </citation>
    <scope>NUCLEOTIDE SEQUENCE</scope>
    <source>
        <strain evidence="14">WA0000017839</strain>
    </source>
</reference>